<feature type="domain" description="4Fe-4S ferredoxin-type" evidence="8">
    <location>
        <begin position="248"/>
        <end position="277"/>
    </location>
</feature>
<evidence type="ECO:0000313" key="10">
    <source>
        <dbReference type="Proteomes" id="UP001589774"/>
    </source>
</evidence>
<protein>
    <submittedName>
        <fullName evidence="9">Cytochrome c oxidase accessory protein CcoG</fullName>
    </submittedName>
</protein>
<feature type="transmembrane region" description="Helical" evidence="7">
    <location>
        <begin position="76"/>
        <end position="98"/>
    </location>
</feature>
<organism evidence="9 10">
    <name type="scientific">Olivibacter oleidegradans</name>
    <dbReference type="NCBI Taxonomy" id="760123"/>
    <lineage>
        <taxon>Bacteria</taxon>
        <taxon>Pseudomonadati</taxon>
        <taxon>Bacteroidota</taxon>
        <taxon>Sphingobacteriia</taxon>
        <taxon>Sphingobacteriales</taxon>
        <taxon>Sphingobacteriaceae</taxon>
        <taxon>Olivibacter</taxon>
    </lineage>
</organism>
<keyword evidence="7" id="KW-0812">Transmembrane</keyword>
<keyword evidence="7" id="KW-1133">Transmembrane helix</keyword>
<dbReference type="PANTHER" id="PTHR30176:SF3">
    <property type="entry name" value="FERREDOXIN-TYPE PROTEIN NAPH"/>
    <property type="match status" value="1"/>
</dbReference>
<dbReference type="RefSeq" id="WP_130857713.1">
    <property type="nucleotide sequence ID" value="NZ_JBHLWO010000002.1"/>
</dbReference>
<keyword evidence="4" id="KW-0249">Electron transport</keyword>
<comment type="caution">
    <text evidence="9">The sequence shown here is derived from an EMBL/GenBank/DDBJ whole genome shotgun (WGS) entry which is preliminary data.</text>
</comment>
<evidence type="ECO:0000256" key="1">
    <source>
        <dbReference type="ARBA" id="ARBA00022448"/>
    </source>
</evidence>
<evidence type="ECO:0000256" key="7">
    <source>
        <dbReference type="SAM" id="Phobius"/>
    </source>
</evidence>
<dbReference type="PANTHER" id="PTHR30176">
    <property type="entry name" value="FERREDOXIN-TYPE PROTEIN NAPH"/>
    <property type="match status" value="1"/>
</dbReference>
<feature type="transmembrane region" description="Helical" evidence="7">
    <location>
        <begin position="326"/>
        <end position="345"/>
    </location>
</feature>
<accession>A0ABV6HK78</accession>
<keyword evidence="10" id="KW-1185">Reference proteome</keyword>
<feature type="transmembrane region" description="Helical" evidence="7">
    <location>
        <begin position="185"/>
        <end position="204"/>
    </location>
</feature>
<keyword evidence="7" id="KW-0472">Membrane</keyword>
<dbReference type="InterPro" id="IPR032879">
    <property type="entry name" value="FixG_C"/>
</dbReference>
<evidence type="ECO:0000256" key="3">
    <source>
        <dbReference type="ARBA" id="ARBA00022723"/>
    </source>
</evidence>
<dbReference type="Pfam" id="PF13746">
    <property type="entry name" value="Fer4_18"/>
    <property type="match status" value="1"/>
</dbReference>
<evidence type="ECO:0000256" key="4">
    <source>
        <dbReference type="ARBA" id="ARBA00022982"/>
    </source>
</evidence>
<dbReference type="SUPFAM" id="SSF54862">
    <property type="entry name" value="4Fe-4S ferredoxins"/>
    <property type="match status" value="1"/>
</dbReference>
<keyword evidence="1" id="KW-0813">Transport</keyword>
<dbReference type="InterPro" id="IPR051684">
    <property type="entry name" value="Electron_Trans/Redox"/>
</dbReference>
<dbReference type="NCBIfam" id="TIGR02745">
    <property type="entry name" value="ccoG_rdxA_fixG"/>
    <property type="match status" value="1"/>
</dbReference>
<keyword evidence="5" id="KW-0408">Iron</keyword>
<gene>
    <name evidence="9" type="primary">ccoG</name>
    <name evidence="9" type="ORF">ACFFI0_13310</name>
</gene>
<evidence type="ECO:0000256" key="5">
    <source>
        <dbReference type="ARBA" id="ARBA00023004"/>
    </source>
</evidence>
<evidence type="ECO:0000256" key="6">
    <source>
        <dbReference type="ARBA" id="ARBA00023014"/>
    </source>
</evidence>
<dbReference type="InterPro" id="IPR017896">
    <property type="entry name" value="4Fe4S_Fe-S-bd"/>
</dbReference>
<dbReference type="InterPro" id="IPR017900">
    <property type="entry name" value="4Fe4S_Fe_S_CS"/>
</dbReference>
<evidence type="ECO:0000313" key="9">
    <source>
        <dbReference type="EMBL" id="MFC0319295.1"/>
    </source>
</evidence>
<dbReference type="EMBL" id="JBHLWO010000002">
    <property type="protein sequence ID" value="MFC0319295.1"/>
    <property type="molecule type" value="Genomic_DNA"/>
</dbReference>
<dbReference type="Proteomes" id="UP001589774">
    <property type="component" value="Unassembled WGS sequence"/>
</dbReference>
<dbReference type="Pfam" id="PF11614">
    <property type="entry name" value="FixG_C"/>
    <property type="match status" value="1"/>
</dbReference>
<name>A0ABV6HK78_9SPHI</name>
<evidence type="ECO:0000259" key="8">
    <source>
        <dbReference type="PROSITE" id="PS51379"/>
    </source>
</evidence>
<keyword evidence="2" id="KW-0004">4Fe-4S</keyword>
<dbReference type="Pfam" id="PF12801">
    <property type="entry name" value="Fer4_5"/>
    <property type="match status" value="1"/>
</dbReference>
<dbReference type="PROSITE" id="PS00198">
    <property type="entry name" value="4FE4S_FER_1"/>
    <property type="match status" value="1"/>
</dbReference>
<dbReference type="InterPro" id="IPR014116">
    <property type="entry name" value="Cyt_c_oxidase_cbb3_FixG"/>
</dbReference>
<sequence>MKQMALATNTQKNKRRWIYAKKVTGRLFSYRQYVGYFLLTLLLLAPFLKIEGEPFLMFNIIERKFCVFGAVFYPQDLHIFVFGMLIAMVCIVLFTVVYGRVWCGWACPQTIFMELVFRRVEYWIEGDANEQRRLNEGDWTKEKLMKKISKHTMFFLISFVIANLLLSYIIGIDMLFSIITEPVQNHLVGFIFIMLFTLVFYAVFSFVREIVCTTICPYGRLQGVLLDEQSISVVYNYKRGEPRGPIRKGQEADLRGDCVDCHLCVHVCPTGIDIRNGIQMECVNCTACIDVCNGVMEKIHRPKNLIGFYSQNEIEFGSAQKKNKRAVAYSAVLVVLIGVFLSLLITRNVVDGTLLRASGTSYIFRDDGTVTNLYNMELTNKSSKDIPFDLSCVDKHFSVQVLQAKKVLVPGETVRFSLFLIRPKKSINVYKTDVVVNISSEGKILKKMRTNFVAPPAASRK</sequence>
<dbReference type="InterPro" id="IPR013783">
    <property type="entry name" value="Ig-like_fold"/>
</dbReference>
<feature type="transmembrane region" description="Helical" evidence="7">
    <location>
        <begin position="153"/>
        <end position="179"/>
    </location>
</feature>
<proteinExistence type="predicted"/>
<reference evidence="9 10" key="1">
    <citation type="submission" date="2024-09" db="EMBL/GenBank/DDBJ databases">
        <authorList>
            <person name="Sun Q."/>
            <person name="Mori K."/>
        </authorList>
    </citation>
    <scope>NUCLEOTIDE SEQUENCE [LARGE SCALE GENOMIC DNA]</scope>
    <source>
        <strain evidence="9 10">CCM 7765</strain>
    </source>
</reference>
<dbReference type="PROSITE" id="PS51379">
    <property type="entry name" value="4FE4S_FER_2"/>
    <property type="match status" value="1"/>
</dbReference>
<evidence type="ECO:0000256" key="2">
    <source>
        <dbReference type="ARBA" id="ARBA00022485"/>
    </source>
</evidence>
<dbReference type="Gene3D" id="2.60.40.10">
    <property type="entry name" value="Immunoglobulins"/>
    <property type="match status" value="1"/>
</dbReference>
<keyword evidence="6" id="KW-0411">Iron-sulfur</keyword>
<keyword evidence="3" id="KW-0479">Metal-binding</keyword>